<dbReference type="RefSeq" id="WP_106347324.1">
    <property type="nucleotide sequence ID" value="NZ_PVUE01000001.1"/>
</dbReference>
<dbReference type="OrthoDB" id="333076at2"/>
<dbReference type="EMBL" id="PVUE01000001">
    <property type="protein sequence ID" value="PRZ44297.1"/>
    <property type="molecule type" value="Genomic_DNA"/>
</dbReference>
<keyword evidence="2" id="KW-1185">Reference proteome</keyword>
<dbReference type="SUPFAM" id="SSF159245">
    <property type="entry name" value="AttH-like"/>
    <property type="match status" value="1"/>
</dbReference>
<organism evidence="1 2">
    <name type="scientific">Antricoccus suffuscus</name>
    <dbReference type="NCBI Taxonomy" id="1629062"/>
    <lineage>
        <taxon>Bacteria</taxon>
        <taxon>Bacillati</taxon>
        <taxon>Actinomycetota</taxon>
        <taxon>Actinomycetes</taxon>
        <taxon>Geodermatophilales</taxon>
        <taxon>Antricoccaceae</taxon>
        <taxon>Antricoccus</taxon>
    </lineage>
</organism>
<protein>
    <recommendedName>
        <fullName evidence="3">Hydroxyneurosporene synthase CrtC</fullName>
    </recommendedName>
</protein>
<gene>
    <name evidence="1" type="ORF">CLV47_101423</name>
</gene>
<dbReference type="AlphaFoldDB" id="A0A2T1A746"/>
<evidence type="ECO:0000313" key="2">
    <source>
        <dbReference type="Proteomes" id="UP000237752"/>
    </source>
</evidence>
<evidence type="ECO:0000313" key="1">
    <source>
        <dbReference type="EMBL" id="PRZ44297.1"/>
    </source>
</evidence>
<dbReference type="Proteomes" id="UP000237752">
    <property type="component" value="Unassembled WGS sequence"/>
</dbReference>
<comment type="caution">
    <text evidence="1">The sequence shown here is derived from an EMBL/GenBank/DDBJ whole genome shotgun (WGS) entry which is preliminary data.</text>
</comment>
<sequence>MLTKADDYPIHQTPDPVAFAGTDRNFYDRYFFNGYTRTGDVFFSAALGVYPQLNITDASFCLVHKGVQHNVHASRHLGMERLDTEVGPIKVTVLEPLRSLRVTVDSNDQGITADLTFHARAVPVQEPRFTRRNGPRVFMDVTRMTQNGTWEGWIEIAGERIDVSRDQYVGTRDRSWGVRPVGAPDAQPLAPAMPPQFYWLWAPLNFDDRITLFHQNDDAAGDSWNISGVMCGLDGAEPEKMEKSRAEITYLPGSRYAKSATIFFDHKSGGQTRIDLTPKWNFYMLGLGYGHPDWTHGGHKGPLVVGGESFKLSDITSYHPPHLHIQAFVTATLTSPDGTTRDGCGVLEQLIIGPHAPSGFKDVLDPYEG</sequence>
<accession>A0A2T1A746</accession>
<evidence type="ECO:0008006" key="3">
    <source>
        <dbReference type="Google" id="ProtNLM"/>
    </source>
</evidence>
<reference evidence="1 2" key="1">
    <citation type="submission" date="2018-03" db="EMBL/GenBank/DDBJ databases">
        <title>Genomic Encyclopedia of Archaeal and Bacterial Type Strains, Phase II (KMG-II): from individual species to whole genera.</title>
        <authorList>
            <person name="Goeker M."/>
        </authorList>
    </citation>
    <scope>NUCLEOTIDE SEQUENCE [LARGE SCALE GENOMIC DNA]</scope>
    <source>
        <strain evidence="1 2">DSM 100065</strain>
    </source>
</reference>
<name>A0A2T1A746_9ACTN</name>
<proteinExistence type="predicted"/>